<keyword evidence="7 10" id="KW-0472">Membrane</keyword>
<organism evidence="12 13">
    <name type="scientific">Legionella waltersii</name>
    <dbReference type="NCBI Taxonomy" id="66969"/>
    <lineage>
        <taxon>Bacteria</taxon>
        <taxon>Pseudomonadati</taxon>
        <taxon>Pseudomonadota</taxon>
        <taxon>Gammaproteobacteria</taxon>
        <taxon>Legionellales</taxon>
        <taxon>Legionellaceae</taxon>
        <taxon>Legionella</taxon>
    </lineage>
</organism>
<evidence type="ECO:0000256" key="10">
    <source>
        <dbReference type="HAMAP-Rule" id="MF_01043"/>
    </source>
</evidence>
<dbReference type="STRING" id="66969.Lwal_1172"/>
<keyword evidence="9 10" id="KW-1208">Phospholipid metabolism</keyword>
<comment type="catalytic activity">
    <reaction evidence="10">
        <text>an acyl phosphate + sn-glycerol 3-phosphate = a 1-acyl-sn-glycero-3-phosphate + phosphate</text>
        <dbReference type="Rhea" id="RHEA:34075"/>
        <dbReference type="ChEBI" id="CHEBI:43474"/>
        <dbReference type="ChEBI" id="CHEBI:57597"/>
        <dbReference type="ChEBI" id="CHEBI:57970"/>
        <dbReference type="ChEBI" id="CHEBI:59918"/>
        <dbReference type="EC" id="2.3.1.275"/>
    </reaction>
</comment>
<feature type="transmembrane region" description="Helical" evidence="10">
    <location>
        <begin position="152"/>
        <end position="176"/>
    </location>
</feature>
<keyword evidence="3 10" id="KW-0808">Transferase</keyword>
<dbReference type="GO" id="GO:0043772">
    <property type="term" value="F:acyl-phosphate glycerol-3-phosphate acyltransferase activity"/>
    <property type="evidence" value="ECO:0007669"/>
    <property type="project" value="UniProtKB-UniRule"/>
</dbReference>
<keyword evidence="5 10" id="KW-1133">Transmembrane helix</keyword>
<keyword evidence="13" id="KW-1185">Reference proteome</keyword>
<feature type="transmembrane region" description="Helical" evidence="10">
    <location>
        <begin position="6"/>
        <end position="28"/>
    </location>
</feature>
<keyword evidence="4 10" id="KW-0812">Transmembrane</keyword>
<name>A0A0W1AGM1_9GAMM</name>
<evidence type="ECO:0000256" key="8">
    <source>
        <dbReference type="ARBA" id="ARBA00023209"/>
    </source>
</evidence>
<feature type="region of interest" description="Disordered" evidence="11">
    <location>
        <begin position="207"/>
        <end position="284"/>
    </location>
</feature>
<comment type="subcellular location">
    <subcellularLocation>
        <location evidence="10">Cell membrane</location>
        <topology evidence="10">Multi-pass membrane protein</topology>
    </subcellularLocation>
</comment>
<feature type="transmembrane region" description="Helical" evidence="10">
    <location>
        <begin position="81"/>
        <end position="99"/>
    </location>
</feature>
<comment type="caution">
    <text evidence="12">The sequence shown here is derived from an EMBL/GenBank/DDBJ whole genome shotgun (WGS) entry which is preliminary data.</text>
</comment>
<feature type="compositionally biased region" description="Basic and acidic residues" evidence="11">
    <location>
        <begin position="256"/>
        <end position="266"/>
    </location>
</feature>
<dbReference type="PATRIC" id="fig|66969.6.peg.1286"/>
<protein>
    <recommendedName>
        <fullName evidence="10">Glycerol-3-phosphate acyltransferase</fullName>
    </recommendedName>
    <alternativeName>
        <fullName evidence="10">Acyl-PO4 G3P acyltransferase</fullName>
    </alternativeName>
    <alternativeName>
        <fullName evidence="10">Acyl-phosphate--glycerol-3-phosphate acyltransferase</fullName>
    </alternativeName>
    <alternativeName>
        <fullName evidence="10">G3P acyltransferase</fullName>
        <shortName evidence="10">GPAT</shortName>
        <ecNumber evidence="10">2.3.1.275</ecNumber>
    </alternativeName>
    <alternativeName>
        <fullName evidence="10">Lysophosphatidic acid synthase</fullName>
        <shortName evidence="10">LPA synthase</shortName>
    </alternativeName>
</protein>
<dbReference type="AlphaFoldDB" id="A0A0W1AGM1"/>
<dbReference type="SMART" id="SM01207">
    <property type="entry name" value="G3P_acyltransf"/>
    <property type="match status" value="1"/>
</dbReference>
<keyword evidence="8 10" id="KW-0594">Phospholipid biosynthesis</keyword>
<evidence type="ECO:0000256" key="2">
    <source>
        <dbReference type="ARBA" id="ARBA00022516"/>
    </source>
</evidence>
<comment type="subunit">
    <text evidence="10">Probably interacts with PlsX.</text>
</comment>
<comment type="pathway">
    <text evidence="10">Lipid metabolism; phospholipid metabolism.</text>
</comment>
<dbReference type="GO" id="GO:0008654">
    <property type="term" value="P:phospholipid biosynthetic process"/>
    <property type="evidence" value="ECO:0007669"/>
    <property type="project" value="UniProtKB-UniRule"/>
</dbReference>
<dbReference type="InterPro" id="IPR003811">
    <property type="entry name" value="G3P_acylTferase_PlsY"/>
</dbReference>
<keyword evidence="6 10" id="KW-0443">Lipid metabolism</keyword>
<evidence type="ECO:0000256" key="1">
    <source>
        <dbReference type="ARBA" id="ARBA00022475"/>
    </source>
</evidence>
<accession>A0A0W1AGM1</accession>
<dbReference type="PANTHER" id="PTHR30309">
    <property type="entry name" value="INNER MEMBRANE PROTEIN YGIH"/>
    <property type="match status" value="1"/>
</dbReference>
<dbReference type="OrthoDB" id="9777124at2"/>
<evidence type="ECO:0000256" key="7">
    <source>
        <dbReference type="ARBA" id="ARBA00023136"/>
    </source>
</evidence>
<evidence type="ECO:0000313" key="12">
    <source>
        <dbReference type="EMBL" id="KTD80475.1"/>
    </source>
</evidence>
<dbReference type="Proteomes" id="UP000054729">
    <property type="component" value="Unassembled WGS sequence"/>
</dbReference>
<reference evidence="12 13" key="1">
    <citation type="submission" date="2015-11" db="EMBL/GenBank/DDBJ databases">
        <title>Genomic analysis of 38 Legionella species identifies large and diverse effector repertoires.</title>
        <authorList>
            <person name="Burstein D."/>
            <person name="Amaro F."/>
            <person name="Zusman T."/>
            <person name="Lifshitz Z."/>
            <person name="Cohen O."/>
            <person name="Gilbert J.A."/>
            <person name="Pupko T."/>
            <person name="Shuman H.A."/>
            <person name="Segal G."/>
        </authorList>
    </citation>
    <scope>NUCLEOTIDE SEQUENCE [LARGE SCALE GENOMIC DNA]</scope>
    <source>
        <strain evidence="12 13">ATCC 51914</strain>
    </source>
</reference>
<evidence type="ECO:0000256" key="5">
    <source>
        <dbReference type="ARBA" id="ARBA00022989"/>
    </source>
</evidence>
<sequence>MALSILIVVIAYLMGSINSAIIVCRLLGLPDPREEGSKNPGATNVLRIGGKQTAAIVMGFDVLKGILPVVLAKYLDLGSTATAFTALAAVLGHMYPVFFQFRGGKGVATAIGALLAFHFIIGVMVIATWLLVANFFRYSSLASICAIVLAPFYSMILIGELNSFPPIFFIALFVLYKHKDNITRLIDGTEPKIKFKHTVIEEIMESEPAEDISPHEVPESEMAQSAEKAKPKKAPATKATTEKKESKPKAAKTTKAKVEKTAEPAKKPKATKPKAATKTTKKKE</sequence>
<comment type="function">
    <text evidence="10">Catalyzes the transfer of an acyl group from acyl-phosphate (acyl-PO(4)) to glycerol-3-phosphate (G3P) to form lysophosphatidic acid (LPA). This enzyme utilizes acyl-phosphate as fatty acyl donor, but not acyl-CoA or acyl-ACP.</text>
</comment>
<evidence type="ECO:0000256" key="9">
    <source>
        <dbReference type="ARBA" id="ARBA00023264"/>
    </source>
</evidence>
<comment type="similarity">
    <text evidence="10">Belongs to the PlsY family.</text>
</comment>
<dbReference type="EMBL" id="LNZB01000031">
    <property type="protein sequence ID" value="KTD80475.1"/>
    <property type="molecule type" value="Genomic_DNA"/>
</dbReference>
<evidence type="ECO:0000313" key="13">
    <source>
        <dbReference type="Proteomes" id="UP000054729"/>
    </source>
</evidence>
<evidence type="ECO:0000256" key="11">
    <source>
        <dbReference type="SAM" id="MobiDB-lite"/>
    </source>
</evidence>
<dbReference type="HAMAP" id="MF_01043">
    <property type="entry name" value="PlsY"/>
    <property type="match status" value="1"/>
</dbReference>
<dbReference type="NCBIfam" id="TIGR00023">
    <property type="entry name" value="glycerol-3-phosphate 1-O-acyltransferase PlsY"/>
    <property type="match status" value="1"/>
</dbReference>
<dbReference type="Pfam" id="PF02660">
    <property type="entry name" value="G3P_acyltransf"/>
    <property type="match status" value="1"/>
</dbReference>
<dbReference type="EC" id="2.3.1.275" evidence="10"/>
<evidence type="ECO:0000256" key="6">
    <source>
        <dbReference type="ARBA" id="ARBA00023098"/>
    </source>
</evidence>
<dbReference type="GO" id="GO:0005886">
    <property type="term" value="C:plasma membrane"/>
    <property type="evidence" value="ECO:0007669"/>
    <property type="project" value="UniProtKB-SubCell"/>
</dbReference>
<gene>
    <name evidence="10" type="primary">plsY</name>
    <name evidence="12" type="ORF">Lwal_1172</name>
</gene>
<keyword evidence="1 10" id="KW-1003">Cell membrane</keyword>
<evidence type="ECO:0000256" key="4">
    <source>
        <dbReference type="ARBA" id="ARBA00022692"/>
    </source>
</evidence>
<dbReference type="PANTHER" id="PTHR30309:SF0">
    <property type="entry name" value="GLYCEROL-3-PHOSPHATE ACYLTRANSFERASE-RELATED"/>
    <property type="match status" value="1"/>
</dbReference>
<dbReference type="UniPathway" id="UPA00085"/>
<keyword evidence="2 10" id="KW-0444">Lipid biosynthesis</keyword>
<evidence type="ECO:0000256" key="3">
    <source>
        <dbReference type="ARBA" id="ARBA00022679"/>
    </source>
</evidence>
<feature type="transmembrane region" description="Helical" evidence="10">
    <location>
        <begin position="111"/>
        <end position="132"/>
    </location>
</feature>
<proteinExistence type="inferred from homology"/>